<feature type="signal peptide" evidence="4">
    <location>
        <begin position="1"/>
        <end position="23"/>
    </location>
</feature>
<comment type="function">
    <text evidence="4">Involved in the assembly of lipopolysaccharide (LPS) at the surface of the outer membrane.</text>
</comment>
<keyword evidence="9" id="KW-1185">Reference proteome</keyword>
<dbReference type="HAMAP" id="MF_01411">
    <property type="entry name" value="LPS_assembly_LptD"/>
    <property type="match status" value="1"/>
</dbReference>
<dbReference type="InterPro" id="IPR045659">
    <property type="entry name" value="LptD_2"/>
</dbReference>
<comment type="similarity">
    <text evidence="4">Belongs to the LptD family.</text>
</comment>
<evidence type="ECO:0000313" key="8">
    <source>
        <dbReference type="EMBL" id="MBB5372768.1"/>
    </source>
</evidence>
<dbReference type="PANTHER" id="PTHR30189">
    <property type="entry name" value="LPS-ASSEMBLY PROTEIN"/>
    <property type="match status" value="1"/>
</dbReference>
<dbReference type="GO" id="GO:0015920">
    <property type="term" value="P:lipopolysaccharide transport"/>
    <property type="evidence" value="ECO:0007669"/>
    <property type="project" value="InterPro"/>
</dbReference>
<gene>
    <name evidence="4" type="primary">lptD</name>
    <name evidence="8" type="ORF">HNP71_001019</name>
</gene>
<dbReference type="Pfam" id="PF03968">
    <property type="entry name" value="LptD_N"/>
    <property type="match status" value="1"/>
</dbReference>
<dbReference type="GO" id="GO:1990351">
    <property type="term" value="C:transporter complex"/>
    <property type="evidence" value="ECO:0007669"/>
    <property type="project" value="TreeGrafter"/>
</dbReference>
<organism evidence="8 9">
    <name type="scientific">Acidocella aromatica</name>
    <dbReference type="NCBI Taxonomy" id="1303579"/>
    <lineage>
        <taxon>Bacteria</taxon>
        <taxon>Pseudomonadati</taxon>
        <taxon>Pseudomonadota</taxon>
        <taxon>Alphaproteobacteria</taxon>
        <taxon>Acetobacterales</taxon>
        <taxon>Acidocellaceae</taxon>
        <taxon>Acidocella</taxon>
    </lineage>
</organism>
<dbReference type="AlphaFoldDB" id="A0A840V9Z4"/>
<keyword evidence="1 4" id="KW-0732">Signal</keyword>
<dbReference type="Pfam" id="PF19838">
    <property type="entry name" value="LptD_2"/>
    <property type="match status" value="1"/>
</dbReference>
<dbReference type="InterPro" id="IPR007543">
    <property type="entry name" value="LptD_C"/>
</dbReference>
<comment type="caution">
    <text evidence="4">Lacks conserved residue(s) required for the propagation of feature annotation.</text>
</comment>
<accession>A0A840V9Z4</accession>
<dbReference type="Pfam" id="PF04453">
    <property type="entry name" value="LptD"/>
    <property type="match status" value="1"/>
</dbReference>
<evidence type="ECO:0000259" key="6">
    <source>
        <dbReference type="Pfam" id="PF04453"/>
    </source>
</evidence>
<comment type="subcellular location">
    <subcellularLocation>
        <location evidence="4">Cell outer membrane</location>
    </subcellularLocation>
</comment>
<dbReference type="InterPro" id="IPR020889">
    <property type="entry name" value="LipoPS_assembly_LptD"/>
</dbReference>
<keyword evidence="3 4" id="KW-0998">Cell outer membrane</keyword>
<dbReference type="Gene3D" id="2.60.450.10">
    <property type="entry name" value="Lipopolysaccharide (LPS) transport protein A like domain"/>
    <property type="match status" value="1"/>
</dbReference>
<feature type="domain" description="Organic solvent tolerance-like N-terminal" evidence="5">
    <location>
        <begin position="45"/>
        <end position="124"/>
    </location>
</feature>
<sequence length="739" mass="80017" precursor="true">MTRTGKFLLLLAATTSLAGVAEAQQLPLSPTGGNNLSKNAPVSFTADTVSYDKTGNIVTATGHVRAIQNGQTLHADTVTLDRTTNVATASGHVALTQPGGETVYAEHAVLSQGMKDAVLKGVAARLADNARLIANGGERYNGEIDELTKVVYSACDLCKTDPRAAPTWQIKADHVTRDLQHKIIEFHGATMEFKGVPVFYVPYMTEADPSVKRQSGFMIPSIGATSRLGFFVTTPYYWVLGDSSDLTLTPIIGSKEGPALHGEYRRAFNRGTLNIIASGGRDRGHFGDAVFATGTFDLNQDWRAGFQYDRASSAQYLDDFTVLPNASYLTSSVYLEGFSAGSYARLDAETFQGLVSSVDQNRLPIVAPYGQYHFLSDPDAIGGQFSLDANVFNVYRKTGTNTVRAAAEPGYSVPLMLPAGVVGTARVQLIGATYSTGKMFEQPNYSTINSNNVSRGQIYGAVMLRWPWLRNGGSLGSQLIEPEVQFVASPNIGITQNNRIPNEDSLDLEFSDANLFDLNHYPGIDRLEGGERVDYALHAAWYMPSGSSIDFLAGESYRFHKNYDFLPGSGLTGNASDIVGHLIFTPVQWFNVAYRTRLDHSSLGVRMIDTTATVGTNALSVTGGYLYSNTNPYVLYDTASTNGQVTLNPPAGYFVPRQEIIASVSSNFGPWSLGGGMQRNLQTGKFDNVSANVGWQNDCFGASLIFNKRFTSYNLDHGDTAVLLQFTFKTLGNVGFSAI</sequence>
<comment type="subunit">
    <text evidence="4">Component of the lipopolysaccharide transport and assembly complex.</text>
</comment>
<reference evidence="8 9" key="1">
    <citation type="submission" date="2020-08" db="EMBL/GenBank/DDBJ databases">
        <title>Genomic Encyclopedia of Type Strains, Phase IV (KMG-IV): sequencing the most valuable type-strain genomes for metagenomic binning, comparative biology and taxonomic classification.</title>
        <authorList>
            <person name="Goeker M."/>
        </authorList>
    </citation>
    <scope>NUCLEOTIDE SEQUENCE [LARGE SCALE GENOMIC DNA]</scope>
    <source>
        <strain evidence="8 9">DSM 27026</strain>
    </source>
</reference>
<feature type="chain" id="PRO_5033189645" description="LPS-assembly protein LptD" evidence="4">
    <location>
        <begin position="24"/>
        <end position="739"/>
    </location>
</feature>
<evidence type="ECO:0000256" key="3">
    <source>
        <dbReference type="ARBA" id="ARBA00023237"/>
    </source>
</evidence>
<name>A0A840V9Z4_9PROT</name>
<evidence type="ECO:0000259" key="5">
    <source>
        <dbReference type="Pfam" id="PF03968"/>
    </source>
</evidence>
<keyword evidence="2 4" id="KW-0472">Membrane</keyword>
<dbReference type="GO" id="GO:0009279">
    <property type="term" value="C:cell outer membrane"/>
    <property type="evidence" value="ECO:0007669"/>
    <property type="project" value="UniProtKB-SubCell"/>
</dbReference>
<dbReference type="EMBL" id="JACHFJ010000003">
    <property type="protein sequence ID" value="MBB5372768.1"/>
    <property type="molecule type" value="Genomic_DNA"/>
</dbReference>
<dbReference type="PANTHER" id="PTHR30189:SF1">
    <property type="entry name" value="LPS-ASSEMBLY PROTEIN LPTD"/>
    <property type="match status" value="1"/>
</dbReference>
<evidence type="ECO:0000259" key="7">
    <source>
        <dbReference type="Pfam" id="PF19838"/>
    </source>
</evidence>
<evidence type="ECO:0000256" key="1">
    <source>
        <dbReference type="ARBA" id="ARBA00022729"/>
    </source>
</evidence>
<dbReference type="RefSeq" id="WP_183265791.1">
    <property type="nucleotide sequence ID" value="NZ_JACHFJ010000003.1"/>
</dbReference>
<evidence type="ECO:0000256" key="2">
    <source>
        <dbReference type="ARBA" id="ARBA00023136"/>
    </source>
</evidence>
<feature type="domain" description="LptD C-terminal" evidence="6">
    <location>
        <begin position="290"/>
        <end position="641"/>
    </location>
</feature>
<dbReference type="InterPro" id="IPR005653">
    <property type="entry name" value="OstA-like_N"/>
</dbReference>
<protein>
    <recommendedName>
        <fullName evidence="4">LPS-assembly protein LptD</fullName>
    </recommendedName>
</protein>
<evidence type="ECO:0000313" key="9">
    <source>
        <dbReference type="Proteomes" id="UP000553706"/>
    </source>
</evidence>
<evidence type="ECO:0000256" key="4">
    <source>
        <dbReference type="HAMAP-Rule" id="MF_01411"/>
    </source>
</evidence>
<dbReference type="InterPro" id="IPR050218">
    <property type="entry name" value="LptD"/>
</dbReference>
<dbReference type="GO" id="GO:0043165">
    <property type="term" value="P:Gram-negative-bacterium-type cell outer membrane assembly"/>
    <property type="evidence" value="ECO:0007669"/>
    <property type="project" value="UniProtKB-UniRule"/>
</dbReference>
<feature type="domain" description="LPS-assembly protein LptD central" evidence="7">
    <location>
        <begin position="189"/>
        <end position="258"/>
    </location>
</feature>
<dbReference type="Proteomes" id="UP000553706">
    <property type="component" value="Unassembled WGS sequence"/>
</dbReference>
<comment type="caution">
    <text evidence="8">The sequence shown here is derived from an EMBL/GenBank/DDBJ whole genome shotgun (WGS) entry which is preliminary data.</text>
</comment>
<proteinExistence type="inferred from homology"/>